<dbReference type="CDD" id="cd07043">
    <property type="entry name" value="STAS_anti-anti-sigma_factors"/>
    <property type="match status" value="1"/>
</dbReference>
<protein>
    <recommendedName>
        <fullName evidence="1">STAS domain-containing protein</fullName>
    </recommendedName>
</protein>
<dbReference type="AlphaFoldDB" id="A0A511MDN0"/>
<feature type="domain" description="STAS" evidence="1">
    <location>
        <begin position="33"/>
        <end position="131"/>
    </location>
</feature>
<reference evidence="2 3" key="1">
    <citation type="submission" date="2019-07" db="EMBL/GenBank/DDBJ databases">
        <title>Whole genome shotgun sequence of Nocardia ninae NBRC 108245.</title>
        <authorList>
            <person name="Hosoyama A."/>
            <person name="Uohara A."/>
            <person name="Ohji S."/>
            <person name="Ichikawa N."/>
        </authorList>
    </citation>
    <scope>NUCLEOTIDE SEQUENCE [LARGE SCALE GENOMIC DNA]</scope>
    <source>
        <strain evidence="2 3">NBRC 108245</strain>
    </source>
</reference>
<dbReference type="EMBL" id="BJXA01000018">
    <property type="protein sequence ID" value="GEM38760.1"/>
    <property type="molecule type" value="Genomic_DNA"/>
</dbReference>
<evidence type="ECO:0000259" key="1">
    <source>
        <dbReference type="PROSITE" id="PS50801"/>
    </source>
</evidence>
<dbReference type="InterPro" id="IPR002645">
    <property type="entry name" value="STAS_dom"/>
</dbReference>
<name>A0A511MDN0_9NOCA</name>
<accession>A0A511MDN0</accession>
<dbReference type="PROSITE" id="PS50801">
    <property type="entry name" value="STAS"/>
    <property type="match status" value="1"/>
</dbReference>
<dbReference type="Gene3D" id="3.30.750.24">
    <property type="entry name" value="STAS domain"/>
    <property type="match status" value="1"/>
</dbReference>
<evidence type="ECO:0000313" key="3">
    <source>
        <dbReference type="Proteomes" id="UP000321424"/>
    </source>
</evidence>
<evidence type="ECO:0000313" key="2">
    <source>
        <dbReference type="EMBL" id="GEM38760.1"/>
    </source>
</evidence>
<dbReference type="Proteomes" id="UP000321424">
    <property type="component" value="Unassembled WGS sequence"/>
</dbReference>
<dbReference type="Pfam" id="PF01740">
    <property type="entry name" value="STAS"/>
    <property type="match status" value="1"/>
</dbReference>
<dbReference type="RefSeq" id="WP_186818454.1">
    <property type="nucleotide sequence ID" value="NZ_BJXA01000018.1"/>
</dbReference>
<organism evidence="2 3">
    <name type="scientific">Nocardia ninae NBRC 108245</name>
    <dbReference type="NCBI Taxonomy" id="1210091"/>
    <lineage>
        <taxon>Bacteria</taxon>
        <taxon>Bacillati</taxon>
        <taxon>Actinomycetota</taxon>
        <taxon>Actinomycetes</taxon>
        <taxon>Mycobacteriales</taxon>
        <taxon>Nocardiaceae</taxon>
        <taxon>Nocardia</taxon>
    </lineage>
</organism>
<keyword evidence="3" id="KW-1185">Reference proteome</keyword>
<proteinExistence type="predicted"/>
<dbReference type="InterPro" id="IPR036513">
    <property type="entry name" value="STAS_dom_sf"/>
</dbReference>
<dbReference type="SUPFAM" id="SSF52091">
    <property type="entry name" value="SpoIIaa-like"/>
    <property type="match status" value="1"/>
</dbReference>
<sequence>MSRRLLSHYHPPASISEYSQGQLRIRANTTPRGIRVLAIVGELDLATAPLLELALHDSQQASAVVADMSKVGFLGFAGVDVLIRAAARADSRLHRFAVVASTRPTQRALSLTDAYDHISCYARVDLAMRAVAE</sequence>
<comment type="caution">
    <text evidence="2">The sequence shown here is derived from an EMBL/GenBank/DDBJ whole genome shotgun (WGS) entry which is preliminary data.</text>
</comment>
<dbReference type="GO" id="GO:0043856">
    <property type="term" value="F:anti-sigma factor antagonist activity"/>
    <property type="evidence" value="ECO:0007669"/>
    <property type="project" value="TreeGrafter"/>
</dbReference>
<gene>
    <name evidence="2" type="ORF">NN4_32790</name>
</gene>
<dbReference type="PANTHER" id="PTHR33495:SF2">
    <property type="entry name" value="ANTI-SIGMA FACTOR ANTAGONIST TM_1081-RELATED"/>
    <property type="match status" value="1"/>
</dbReference>
<dbReference type="PANTHER" id="PTHR33495">
    <property type="entry name" value="ANTI-SIGMA FACTOR ANTAGONIST TM_1081-RELATED-RELATED"/>
    <property type="match status" value="1"/>
</dbReference>